<feature type="transmembrane region" description="Helical" evidence="7">
    <location>
        <begin position="149"/>
        <end position="170"/>
    </location>
</feature>
<proteinExistence type="inferred from homology"/>
<evidence type="ECO:0000256" key="3">
    <source>
        <dbReference type="ARBA" id="ARBA00022692"/>
    </source>
</evidence>
<dbReference type="OrthoDB" id="163794at2759"/>
<evidence type="ECO:0000256" key="7">
    <source>
        <dbReference type="SAM" id="Phobius"/>
    </source>
</evidence>
<dbReference type="EMBL" id="HE796884">
    <property type="protein sequence ID" value="CCL98434.1"/>
    <property type="molecule type" value="Genomic_DNA"/>
</dbReference>
<protein>
    <recommendedName>
        <fullName evidence="10">FUN14 domain-containing protein</fullName>
    </recommendedName>
</protein>
<dbReference type="STRING" id="599839.J4GZZ7"/>
<accession>J4GZZ7</accession>
<evidence type="ECO:0000256" key="5">
    <source>
        <dbReference type="ARBA" id="ARBA00023136"/>
    </source>
</evidence>
<reference evidence="8 9" key="1">
    <citation type="journal article" date="2012" name="Appl. Environ. Microbiol.">
        <title>Short-read sequencing for genomic analysis of the brown rot fungus Fibroporia radiculosa.</title>
        <authorList>
            <person name="Tang J.D."/>
            <person name="Perkins A.D."/>
            <person name="Sonstegard T.S."/>
            <person name="Schroeder S.G."/>
            <person name="Burgess S.C."/>
            <person name="Diehl S.V."/>
        </authorList>
    </citation>
    <scope>NUCLEOTIDE SEQUENCE [LARGE SCALE GENOMIC DNA]</scope>
    <source>
        <strain evidence="8 9">TFFH 294</strain>
    </source>
</reference>
<dbReference type="Proteomes" id="UP000006352">
    <property type="component" value="Unassembled WGS sequence"/>
</dbReference>
<keyword evidence="9" id="KW-1185">Reference proteome</keyword>
<dbReference type="PANTHER" id="PTHR21346">
    <property type="entry name" value="FUN14 DOMAIN CONTAINING"/>
    <property type="match status" value="1"/>
</dbReference>
<dbReference type="GO" id="GO:0016020">
    <property type="term" value="C:membrane"/>
    <property type="evidence" value="ECO:0007669"/>
    <property type="project" value="UniProtKB-SubCell"/>
</dbReference>
<gene>
    <name evidence="8" type="ORF">FIBRA_00431</name>
</gene>
<keyword evidence="5 7" id="KW-0472">Membrane</keyword>
<keyword evidence="4 7" id="KW-1133">Transmembrane helix</keyword>
<dbReference type="AlphaFoldDB" id="J4GZZ7"/>
<evidence type="ECO:0000256" key="1">
    <source>
        <dbReference type="ARBA" id="ARBA00004370"/>
    </source>
</evidence>
<dbReference type="InParanoid" id="J4GZZ7"/>
<dbReference type="InterPro" id="IPR007014">
    <property type="entry name" value="FUN14"/>
</dbReference>
<dbReference type="HOGENOM" id="CLU_095425_0_0_1"/>
<evidence type="ECO:0000256" key="4">
    <source>
        <dbReference type="ARBA" id="ARBA00022989"/>
    </source>
</evidence>
<comment type="similarity">
    <text evidence="2">Belongs to the FUN14 family.</text>
</comment>
<dbReference type="PANTHER" id="PTHR21346:SF10">
    <property type="entry name" value="TRANSMEMBRANE PROTEIN"/>
    <property type="match status" value="1"/>
</dbReference>
<evidence type="ECO:0000256" key="6">
    <source>
        <dbReference type="SAM" id="MobiDB-lite"/>
    </source>
</evidence>
<evidence type="ECO:0000313" key="8">
    <source>
        <dbReference type="EMBL" id="CCL98434.1"/>
    </source>
</evidence>
<keyword evidence="3 7" id="KW-0812">Transmembrane</keyword>
<organism evidence="8 9">
    <name type="scientific">Fibroporia radiculosa</name>
    <dbReference type="NCBI Taxonomy" id="599839"/>
    <lineage>
        <taxon>Eukaryota</taxon>
        <taxon>Fungi</taxon>
        <taxon>Dikarya</taxon>
        <taxon>Basidiomycota</taxon>
        <taxon>Agaricomycotina</taxon>
        <taxon>Agaricomycetes</taxon>
        <taxon>Polyporales</taxon>
        <taxon>Fibroporiaceae</taxon>
        <taxon>Fibroporia</taxon>
    </lineage>
</organism>
<feature type="region of interest" description="Disordered" evidence="6">
    <location>
        <begin position="100"/>
        <end position="119"/>
    </location>
</feature>
<sequence length="231" mass="24768">MFLPGFSRYMGAEFRSSIFQPSVRRQLWSLPTRSNISLQLSTLSVHKPLSMSVMNLSSRITSLPFICKAAGVTSVGIGLSIYAAPNIFCEPVAARTSPPPVSSPSGAAPLSSPEPFPEPPTSSVSYLELSFGTITGICAGVFVKKGAKALAFVLGGVFVLLQYLGSMSLIRVDWARASSRFESLLYTKDASGQKRAPSVGSLFRWLIDFLTADFQQRASFIAGFGLGLRIG</sequence>
<evidence type="ECO:0000256" key="2">
    <source>
        <dbReference type="ARBA" id="ARBA00009160"/>
    </source>
</evidence>
<name>J4GZZ7_9APHY</name>
<dbReference type="GeneID" id="24093345"/>
<comment type="subcellular location">
    <subcellularLocation>
        <location evidence="1">Membrane</location>
    </subcellularLocation>
</comment>
<dbReference type="Pfam" id="PF04930">
    <property type="entry name" value="FUN14"/>
    <property type="match status" value="1"/>
</dbReference>
<evidence type="ECO:0008006" key="10">
    <source>
        <dbReference type="Google" id="ProtNLM"/>
    </source>
</evidence>
<evidence type="ECO:0000313" key="9">
    <source>
        <dbReference type="Proteomes" id="UP000006352"/>
    </source>
</evidence>
<dbReference type="RefSeq" id="XP_012177717.1">
    <property type="nucleotide sequence ID" value="XM_012322327.1"/>
</dbReference>